<dbReference type="GO" id="GO:1990904">
    <property type="term" value="C:ribonucleoprotein complex"/>
    <property type="evidence" value="ECO:0007669"/>
    <property type="project" value="UniProtKB-KW"/>
</dbReference>
<dbReference type="GO" id="GO:0003735">
    <property type="term" value="F:structural constituent of ribosome"/>
    <property type="evidence" value="ECO:0007669"/>
    <property type="project" value="InterPro"/>
</dbReference>
<dbReference type="GO" id="GO:0006412">
    <property type="term" value="P:translation"/>
    <property type="evidence" value="ECO:0007669"/>
    <property type="project" value="UniProtKB-UniRule"/>
</dbReference>
<keyword evidence="4 6" id="KW-0689">Ribosomal protein</keyword>
<evidence type="ECO:0000313" key="9">
    <source>
        <dbReference type="Proteomes" id="UP000636949"/>
    </source>
</evidence>
<evidence type="ECO:0000313" key="8">
    <source>
        <dbReference type="EMBL" id="GGF89228.1"/>
    </source>
</evidence>
<dbReference type="InterPro" id="IPR013025">
    <property type="entry name" value="Ribosomal_uL23-like"/>
</dbReference>
<evidence type="ECO:0000256" key="2">
    <source>
        <dbReference type="ARBA" id="ARBA00022730"/>
    </source>
</evidence>
<dbReference type="GO" id="GO:0019843">
    <property type="term" value="F:rRNA binding"/>
    <property type="evidence" value="ECO:0007669"/>
    <property type="project" value="UniProtKB-UniRule"/>
</dbReference>
<dbReference type="PANTHER" id="PTHR11620">
    <property type="entry name" value="60S RIBOSOMAL PROTEIN L23A"/>
    <property type="match status" value="1"/>
</dbReference>
<dbReference type="InterPro" id="IPR012678">
    <property type="entry name" value="Ribosomal_uL23/eL15/eS24_sf"/>
</dbReference>
<evidence type="ECO:0000256" key="5">
    <source>
        <dbReference type="ARBA" id="ARBA00023274"/>
    </source>
</evidence>
<comment type="caution">
    <text evidence="8">The sequence shown here is derived from an EMBL/GenBank/DDBJ whole genome shotgun (WGS) entry which is preliminary data.</text>
</comment>
<reference evidence="8" key="1">
    <citation type="journal article" date="2014" name="Int. J. Syst. Evol. Microbiol.">
        <title>Complete genome sequence of Corynebacterium casei LMG S-19264T (=DSM 44701T), isolated from a smear-ripened cheese.</title>
        <authorList>
            <consortium name="US DOE Joint Genome Institute (JGI-PGF)"/>
            <person name="Walter F."/>
            <person name="Albersmeier A."/>
            <person name="Kalinowski J."/>
            <person name="Ruckert C."/>
        </authorList>
    </citation>
    <scope>NUCLEOTIDE SEQUENCE</scope>
    <source>
        <strain evidence="8">CGMCC 1.15758</strain>
    </source>
</reference>
<comment type="subunit">
    <text evidence="6">Part of the 50S ribosomal subunit. Contacts protein L29, and trigger factor when it is bound to the ribosome.</text>
</comment>
<keyword evidence="2 6" id="KW-0699">rRNA-binding</keyword>
<evidence type="ECO:0000256" key="6">
    <source>
        <dbReference type="HAMAP-Rule" id="MF_01369"/>
    </source>
</evidence>
<dbReference type="SUPFAM" id="SSF54189">
    <property type="entry name" value="Ribosomal proteins S24e, L23 and L15e"/>
    <property type="match status" value="1"/>
</dbReference>
<dbReference type="Pfam" id="PF00276">
    <property type="entry name" value="Ribosomal_L23"/>
    <property type="match status" value="1"/>
</dbReference>
<reference evidence="8" key="2">
    <citation type="submission" date="2020-09" db="EMBL/GenBank/DDBJ databases">
        <authorList>
            <person name="Sun Q."/>
            <person name="Zhou Y."/>
        </authorList>
    </citation>
    <scope>NUCLEOTIDE SEQUENCE</scope>
    <source>
        <strain evidence="8">CGMCC 1.15758</strain>
    </source>
</reference>
<accession>A0A8J3E7T8</accession>
<evidence type="ECO:0000256" key="4">
    <source>
        <dbReference type="ARBA" id="ARBA00022980"/>
    </source>
</evidence>
<protein>
    <recommendedName>
        <fullName evidence="6">Large ribosomal subunit protein uL23</fullName>
    </recommendedName>
</protein>
<evidence type="ECO:0000256" key="1">
    <source>
        <dbReference type="ARBA" id="ARBA00006700"/>
    </source>
</evidence>
<dbReference type="Gene3D" id="3.30.70.330">
    <property type="match status" value="1"/>
</dbReference>
<name>A0A8J3E7T8_9GAMM</name>
<keyword evidence="5 6" id="KW-0687">Ribonucleoprotein</keyword>
<dbReference type="Proteomes" id="UP000636949">
    <property type="component" value="Unassembled WGS sequence"/>
</dbReference>
<dbReference type="PROSITE" id="PS00050">
    <property type="entry name" value="RIBOSOMAL_L23"/>
    <property type="match status" value="1"/>
</dbReference>
<dbReference type="OrthoDB" id="9793353at2"/>
<dbReference type="FunFam" id="3.30.70.330:FF:000001">
    <property type="entry name" value="50S ribosomal protein L23"/>
    <property type="match status" value="1"/>
</dbReference>
<gene>
    <name evidence="6 8" type="primary">rplW</name>
    <name evidence="8" type="ORF">GCM10010995_03120</name>
</gene>
<dbReference type="HAMAP" id="MF_01369_B">
    <property type="entry name" value="Ribosomal_uL23_B"/>
    <property type="match status" value="1"/>
</dbReference>
<keyword evidence="3 6" id="KW-0694">RNA-binding</keyword>
<dbReference type="NCBIfam" id="NF004359">
    <property type="entry name" value="PRK05738.1-3"/>
    <property type="match status" value="1"/>
</dbReference>
<comment type="function">
    <text evidence="6">One of the early assembly proteins it binds 23S rRNA. One of the proteins that surrounds the polypeptide exit tunnel on the outside of the ribosome. Forms the main docking site for trigger factor binding to the ribosome.</text>
</comment>
<keyword evidence="9" id="KW-1185">Reference proteome</keyword>
<dbReference type="GO" id="GO:0005840">
    <property type="term" value="C:ribosome"/>
    <property type="evidence" value="ECO:0007669"/>
    <property type="project" value="UniProtKB-KW"/>
</dbReference>
<dbReference type="RefSeq" id="WP_117001412.1">
    <property type="nucleotide sequence ID" value="NZ_BMJS01000002.1"/>
</dbReference>
<evidence type="ECO:0000256" key="7">
    <source>
        <dbReference type="RuleBase" id="RU003934"/>
    </source>
</evidence>
<organism evidence="8 9">
    <name type="scientific">Cysteiniphilum litorale</name>
    <dbReference type="NCBI Taxonomy" id="2056700"/>
    <lineage>
        <taxon>Bacteria</taxon>
        <taxon>Pseudomonadati</taxon>
        <taxon>Pseudomonadota</taxon>
        <taxon>Gammaproteobacteria</taxon>
        <taxon>Thiotrichales</taxon>
        <taxon>Fastidiosibacteraceae</taxon>
        <taxon>Cysteiniphilum</taxon>
    </lineage>
</organism>
<sequence length="98" mass="11222">MNQERLLKVLLSPHVTNKAYEAAERASYVVFKVATDATKKEIKKAVEMLFEVQVEDVKTVNVKGKARRFGRIEGRTKDWKKAYIRLAEGHDINFIGAE</sequence>
<dbReference type="InterPro" id="IPR001014">
    <property type="entry name" value="Ribosomal_uL23_CS"/>
</dbReference>
<dbReference type="InterPro" id="IPR012677">
    <property type="entry name" value="Nucleotide-bd_a/b_plait_sf"/>
</dbReference>
<dbReference type="AlphaFoldDB" id="A0A8J3E7T8"/>
<comment type="similarity">
    <text evidence="1 6 7">Belongs to the universal ribosomal protein uL23 family.</text>
</comment>
<dbReference type="EMBL" id="BMJS01000002">
    <property type="protein sequence ID" value="GGF89228.1"/>
    <property type="molecule type" value="Genomic_DNA"/>
</dbReference>
<evidence type="ECO:0000256" key="3">
    <source>
        <dbReference type="ARBA" id="ARBA00022884"/>
    </source>
</evidence>
<dbReference type="NCBIfam" id="NF004363">
    <property type="entry name" value="PRK05738.2-4"/>
    <property type="match status" value="1"/>
</dbReference>
<proteinExistence type="inferred from homology"/>